<organism evidence="4 5">
    <name type="scientific">Wickerhamomyces anomalus (strain ATCC 58044 / CBS 1984 / NCYC 433 / NRRL Y-366-8)</name>
    <name type="common">Yeast</name>
    <name type="synonym">Hansenula anomala</name>
    <dbReference type="NCBI Taxonomy" id="683960"/>
    <lineage>
        <taxon>Eukaryota</taxon>
        <taxon>Fungi</taxon>
        <taxon>Dikarya</taxon>
        <taxon>Ascomycota</taxon>
        <taxon>Saccharomycotina</taxon>
        <taxon>Saccharomycetes</taxon>
        <taxon>Phaffomycetales</taxon>
        <taxon>Wickerhamomycetaceae</taxon>
        <taxon>Wickerhamomyces</taxon>
    </lineage>
</organism>
<evidence type="ECO:0000256" key="2">
    <source>
        <dbReference type="ARBA" id="ARBA00007331"/>
    </source>
</evidence>
<gene>
    <name evidence="4" type="ORF">WICANDRAFT_23350</name>
</gene>
<keyword evidence="3" id="KW-0819">tRNA processing</keyword>
<dbReference type="InterPro" id="IPR002738">
    <property type="entry name" value="RNase_P_p30"/>
</dbReference>
<name>A0A1E3P0M2_WICAA</name>
<evidence type="ECO:0000313" key="4">
    <source>
        <dbReference type="EMBL" id="ODQ58893.1"/>
    </source>
</evidence>
<dbReference type="GO" id="GO:0003723">
    <property type="term" value="F:RNA binding"/>
    <property type="evidence" value="ECO:0007669"/>
    <property type="project" value="EnsemblFungi"/>
</dbReference>
<proteinExistence type="inferred from homology"/>
<dbReference type="GeneID" id="30198231"/>
<accession>A0A1E3P0M2</accession>
<dbReference type="OrthoDB" id="17948at2759"/>
<evidence type="ECO:0000256" key="1">
    <source>
        <dbReference type="ARBA" id="ARBA00004123"/>
    </source>
</evidence>
<feature type="non-terminal residue" evidence="4">
    <location>
        <position position="247"/>
    </location>
</feature>
<comment type="subcellular location">
    <subcellularLocation>
        <location evidence="1">Nucleus</location>
    </subcellularLocation>
</comment>
<dbReference type="GO" id="GO:0004526">
    <property type="term" value="F:ribonuclease P activity"/>
    <property type="evidence" value="ECO:0007669"/>
    <property type="project" value="EnsemblFungi"/>
</dbReference>
<evidence type="ECO:0000256" key="3">
    <source>
        <dbReference type="ARBA" id="ARBA00022694"/>
    </source>
</evidence>
<dbReference type="Gene3D" id="3.20.20.140">
    <property type="entry name" value="Metal-dependent hydrolases"/>
    <property type="match status" value="1"/>
</dbReference>
<dbReference type="GO" id="GO:0001682">
    <property type="term" value="P:tRNA 5'-leader removal"/>
    <property type="evidence" value="ECO:0007669"/>
    <property type="project" value="EnsemblFungi"/>
</dbReference>
<comment type="similarity">
    <text evidence="2">Belongs to the eukaryotic/archaeal RNase P protein component 3 family.</text>
</comment>
<dbReference type="InterPro" id="IPR016195">
    <property type="entry name" value="Pol/histidinol_Pase-like"/>
</dbReference>
<dbReference type="PANTHER" id="PTHR13031">
    <property type="entry name" value="RIBONUCLEASE P SUBUNIT P30"/>
    <property type="match status" value="1"/>
</dbReference>
<keyword evidence="5" id="KW-1185">Reference proteome</keyword>
<dbReference type="SUPFAM" id="SSF89550">
    <property type="entry name" value="PHP domain-like"/>
    <property type="match status" value="1"/>
</dbReference>
<dbReference type="EMBL" id="KV454211">
    <property type="protein sequence ID" value="ODQ58893.1"/>
    <property type="molecule type" value="Genomic_DNA"/>
</dbReference>
<dbReference type="PANTHER" id="PTHR13031:SF0">
    <property type="entry name" value="RIBONUCLEASE P PROTEIN SUBUNIT P30"/>
    <property type="match status" value="1"/>
</dbReference>
<dbReference type="AlphaFoldDB" id="A0A1E3P0M2"/>
<dbReference type="GO" id="GO:0000172">
    <property type="term" value="C:ribonuclease MRP complex"/>
    <property type="evidence" value="ECO:0007669"/>
    <property type="project" value="EnsemblFungi"/>
</dbReference>
<dbReference type="STRING" id="683960.A0A1E3P0M2"/>
<dbReference type="GO" id="GO:0005829">
    <property type="term" value="C:cytosol"/>
    <property type="evidence" value="ECO:0007669"/>
    <property type="project" value="EnsemblFungi"/>
</dbReference>
<dbReference type="Proteomes" id="UP000094112">
    <property type="component" value="Unassembled WGS sequence"/>
</dbReference>
<sequence>MLIDLNIHWPQKNYQTPLSHNDIVKLKNTLVTLEELGYTHIALNYTLNHSDKIPSNQTINPINLDLLKEFQNRLKIYTRVTIIVDEPSQGQSISKLQNGFDIVSVLPISEKGLLLACNSLDIDLITFDYSKKLPTFLKQKTIGAAIKRGVKFEITYSNFLKNENRPQFINNTLNLIRASRNQNLVVSSGAQQSVELRSFPDVLNLLQLLNFKQSDGNNLIDKASKVLLNGRLRIKSYKQTVMIGEDV</sequence>
<dbReference type="GO" id="GO:0000171">
    <property type="term" value="F:ribonuclease MRP activity"/>
    <property type="evidence" value="ECO:0007669"/>
    <property type="project" value="EnsemblFungi"/>
</dbReference>
<protein>
    <submittedName>
        <fullName evidence="4">Uncharacterized protein</fullName>
    </submittedName>
</protein>
<reference evidence="4 5" key="1">
    <citation type="journal article" date="2016" name="Proc. Natl. Acad. Sci. U.S.A.">
        <title>Comparative genomics of biotechnologically important yeasts.</title>
        <authorList>
            <person name="Riley R."/>
            <person name="Haridas S."/>
            <person name="Wolfe K.H."/>
            <person name="Lopes M.R."/>
            <person name="Hittinger C.T."/>
            <person name="Goeker M."/>
            <person name="Salamov A.A."/>
            <person name="Wisecaver J.H."/>
            <person name="Long T.M."/>
            <person name="Calvey C.H."/>
            <person name="Aerts A.L."/>
            <person name="Barry K.W."/>
            <person name="Choi C."/>
            <person name="Clum A."/>
            <person name="Coughlan A.Y."/>
            <person name="Deshpande S."/>
            <person name="Douglass A.P."/>
            <person name="Hanson S.J."/>
            <person name="Klenk H.-P."/>
            <person name="LaButti K.M."/>
            <person name="Lapidus A."/>
            <person name="Lindquist E.A."/>
            <person name="Lipzen A.M."/>
            <person name="Meier-Kolthoff J.P."/>
            <person name="Ohm R.A."/>
            <person name="Otillar R.P."/>
            <person name="Pangilinan J.L."/>
            <person name="Peng Y."/>
            <person name="Rokas A."/>
            <person name="Rosa C.A."/>
            <person name="Scheuner C."/>
            <person name="Sibirny A.A."/>
            <person name="Slot J.C."/>
            <person name="Stielow J.B."/>
            <person name="Sun H."/>
            <person name="Kurtzman C.P."/>
            <person name="Blackwell M."/>
            <person name="Grigoriev I.V."/>
            <person name="Jeffries T.W."/>
        </authorList>
    </citation>
    <scope>NUCLEOTIDE SEQUENCE [LARGE SCALE GENOMIC DNA]</scope>
    <source>
        <strain evidence="5">ATCC 58044 / CBS 1984 / NCYC 433 / NRRL Y-366-8</strain>
    </source>
</reference>
<dbReference type="GO" id="GO:0034965">
    <property type="term" value="P:intronic box C/D snoRNA processing"/>
    <property type="evidence" value="ECO:0007669"/>
    <property type="project" value="EnsemblFungi"/>
</dbReference>
<dbReference type="GO" id="GO:0005655">
    <property type="term" value="C:nucleolar ribonuclease P complex"/>
    <property type="evidence" value="ECO:0007669"/>
    <property type="project" value="EnsemblFungi"/>
</dbReference>
<dbReference type="GO" id="GO:0000447">
    <property type="term" value="P:endonucleolytic cleavage in ITS1 to separate SSU-rRNA from 5.8S rRNA and LSU-rRNA from tricistronic rRNA transcript (SSU-rRNA, 5.8S rRNA, LSU-rRNA)"/>
    <property type="evidence" value="ECO:0007669"/>
    <property type="project" value="EnsemblFungi"/>
</dbReference>
<dbReference type="GO" id="GO:0000294">
    <property type="term" value="P:nuclear-transcribed mRNA catabolic process, RNase MRP-dependent"/>
    <property type="evidence" value="ECO:0007669"/>
    <property type="project" value="EnsemblFungi"/>
</dbReference>
<evidence type="ECO:0000313" key="5">
    <source>
        <dbReference type="Proteomes" id="UP000094112"/>
    </source>
</evidence>
<dbReference type="RefSeq" id="XP_019038100.1">
    <property type="nucleotide sequence ID" value="XM_019180985.1"/>
</dbReference>
<dbReference type="Pfam" id="PF01876">
    <property type="entry name" value="RNase_P_p30"/>
    <property type="match status" value="1"/>
</dbReference>